<dbReference type="AlphaFoldDB" id="A0A0M4TUB6"/>
<dbReference type="GO" id="GO:0006355">
    <property type="term" value="P:regulation of DNA-templated transcription"/>
    <property type="evidence" value="ECO:0007669"/>
    <property type="project" value="InterPro"/>
</dbReference>
<sequence>MNGSGDIDAQVTLPMELYQAIVQRAQAHGHSVSGEIIALLTPLLVEIPNELEEEFAAWEAASDEDWLTTEGMLASLGE</sequence>
<dbReference type="RefSeq" id="WP_062291789.1">
    <property type="nucleotide sequence ID" value="NZ_CP012036.1"/>
</dbReference>
<dbReference type="Gene3D" id="1.10.1220.10">
    <property type="entry name" value="Met repressor-like"/>
    <property type="match status" value="1"/>
</dbReference>
<proteinExistence type="predicted"/>
<dbReference type="EMBL" id="CP012036">
    <property type="protein sequence ID" value="ALF53169.1"/>
    <property type="molecule type" value="Genomic_DNA"/>
</dbReference>
<dbReference type="InterPro" id="IPR005569">
    <property type="entry name" value="Arc_DNA-bd_dom"/>
</dbReference>
<dbReference type="SUPFAM" id="SSF47598">
    <property type="entry name" value="Ribbon-helix-helix"/>
    <property type="match status" value="1"/>
</dbReference>
<dbReference type="KEGG" id="npz:ACX27_10435"/>
<accession>A0A0M4TUB6</accession>
<dbReference type="OrthoDB" id="517256at2"/>
<keyword evidence="3" id="KW-1185">Reference proteome</keyword>
<dbReference type="Proteomes" id="UP000062645">
    <property type="component" value="Chromosome"/>
</dbReference>
<name>A0A0M4TUB6_9NOSO</name>
<evidence type="ECO:0000313" key="2">
    <source>
        <dbReference type="EMBL" id="ALF53169.1"/>
    </source>
</evidence>
<evidence type="ECO:0000313" key="3">
    <source>
        <dbReference type="Proteomes" id="UP000062645"/>
    </source>
</evidence>
<reference evidence="2 3" key="2">
    <citation type="journal article" date="2016" name="Genome Announc.">
        <title>Draft Genome Sequence of the N2-Fixing Cyanobacterium Nostoc piscinale CENA21, Isolated from the Brazilian Amazon Floodplain.</title>
        <authorList>
            <person name="Leao T."/>
            <person name="Guimaraes P.I."/>
            <person name="de Melo A.G."/>
            <person name="Ramos R.T."/>
            <person name="Leao P.N."/>
            <person name="Silva A."/>
            <person name="Fiore M.F."/>
            <person name="Schneider M.P."/>
        </authorList>
    </citation>
    <scope>NUCLEOTIDE SEQUENCE [LARGE SCALE GENOMIC DNA]</scope>
    <source>
        <strain evidence="2 3">CENA21</strain>
    </source>
</reference>
<dbReference type="InterPro" id="IPR010985">
    <property type="entry name" value="Ribbon_hlx_hlx"/>
</dbReference>
<evidence type="ECO:0000259" key="1">
    <source>
        <dbReference type="Pfam" id="PF03869"/>
    </source>
</evidence>
<organism evidence="2 3">
    <name type="scientific">Nostoc piscinale CENA21</name>
    <dbReference type="NCBI Taxonomy" id="224013"/>
    <lineage>
        <taxon>Bacteria</taxon>
        <taxon>Bacillati</taxon>
        <taxon>Cyanobacteriota</taxon>
        <taxon>Cyanophyceae</taxon>
        <taxon>Nostocales</taxon>
        <taxon>Nostocaceae</taxon>
        <taxon>Nostoc</taxon>
    </lineage>
</organism>
<dbReference type="Pfam" id="PF03869">
    <property type="entry name" value="Arc"/>
    <property type="match status" value="1"/>
</dbReference>
<dbReference type="PATRIC" id="fig|224013.5.peg.2526"/>
<protein>
    <recommendedName>
        <fullName evidence="1">Arc-like DNA binding domain-containing protein</fullName>
    </recommendedName>
</protein>
<gene>
    <name evidence="2" type="ORF">ACX27_10435</name>
</gene>
<feature type="domain" description="Arc-like DNA binding" evidence="1">
    <location>
        <begin position="11"/>
        <end position="40"/>
    </location>
</feature>
<dbReference type="GO" id="GO:0003677">
    <property type="term" value="F:DNA binding"/>
    <property type="evidence" value="ECO:0007669"/>
    <property type="project" value="InterPro"/>
</dbReference>
<reference evidence="3" key="1">
    <citation type="submission" date="2015-07" db="EMBL/GenBank/DDBJ databases">
        <title>Genome Of Nitrogen-Fixing Cyanobacterium Nostoc piscinale CENA21 From Solimoes/Amazon River Floodplain Sediments And Comparative Genomics To Uncover Biosynthetic Natural Products Potential.</title>
        <authorList>
            <person name="Leao T.F."/>
            <person name="Leao P.N."/>
            <person name="Guimaraes P.I."/>
            <person name="de Melo A.G.C."/>
            <person name="Ramos R.T.J."/>
            <person name="Silva A."/>
            <person name="Fiore M.F."/>
            <person name="Schneider M.P.C."/>
        </authorList>
    </citation>
    <scope>NUCLEOTIDE SEQUENCE [LARGE SCALE GENOMIC DNA]</scope>
    <source>
        <strain evidence="3">CENA21</strain>
    </source>
</reference>
<dbReference type="InterPro" id="IPR013321">
    <property type="entry name" value="Arc_rbn_hlx_hlx"/>
</dbReference>